<name>A0A8X6NH47_NEPPI</name>
<organism evidence="1 2">
    <name type="scientific">Nephila pilipes</name>
    <name type="common">Giant wood spider</name>
    <name type="synonym">Nephila maculata</name>
    <dbReference type="NCBI Taxonomy" id="299642"/>
    <lineage>
        <taxon>Eukaryota</taxon>
        <taxon>Metazoa</taxon>
        <taxon>Ecdysozoa</taxon>
        <taxon>Arthropoda</taxon>
        <taxon>Chelicerata</taxon>
        <taxon>Arachnida</taxon>
        <taxon>Araneae</taxon>
        <taxon>Araneomorphae</taxon>
        <taxon>Entelegynae</taxon>
        <taxon>Araneoidea</taxon>
        <taxon>Nephilidae</taxon>
        <taxon>Nephila</taxon>
    </lineage>
</organism>
<dbReference type="AlphaFoldDB" id="A0A8X6NH47"/>
<dbReference type="Proteomes" id="UP000887013">
    <property type="component" value="Unassembled WGS sequence"/>
</dbReference>
<protein>
    <submittedName>
        <fullName evidence="1">DNA repair and recombination protein RAD54B</fullName>
    </submittedName>
</protein>
<gene>
    <name evidence="1" type="primary">RAD54B</name>
    <name evidence="1" type="ORF">NPIL_195932</name>
</gene>
<dbReference type="EMBL" id="BMAW01104423">
    <property type="protein sequence ID" value="GFT14264.1"/>
    <property type="molecule type" value="Genomic_DNA"/>
</dbReference>
<evidence type="ECO:0000313" key="2">
    <source>
        <dbReference type="Proteomes" id="UP000887013"/>
    </source>
</evidence>
<comment type="caution">
    <text evidence="1">The sequence shown here is derived from an EMBL/GenBank/DDBJ whole genome shotgun (WGS) entry which is preliminary data.</text>
</comment>
<dbReference type="OrthoDB" id="413460at2759"/>
<sequence>MRRSDAPSLQSAAKRLRFLPPSKNFEHQIDKENELFNLWNSESDTAINSIPTNMSTSEEQKELFTNFKQNSNNSMHSKDKFLKLLLEPVTQELESDCIDLVKKSGSEVQIASNIDSSKDNGSGACVGIPKQAVIKDWDKHEKLTSSEAAHDSSNFEKELYYNVLWCKRSSKKHKVWEGDGILIIKNRSALLKDLDGKVIDRGIGYKMKEIESLEDGSKFYIGGKECEIQYFMSSEECKNFRLSERCVTEKDDSLKHSNLCDRSGDCVGQGNN</sequence>
<evidence type="ECO:0000313" key="1">
    <source>
        <dbReference type="EMBL" id="GFT14264.1"/>
    </source>
</evidence>
<accession>A0A8X6NH47</accession>
<proteinExistence type="predicted"/>
<keyword evidence="2" id="KW-1185">Reference proteome</keyword>
<reference evidence="1" key="1">
    <citation type="submission" date="2020-08" db="EMBL/GenBank/DDBJ databases">
        <title>Multicomponent nature underlies the extraordinary mechanical properties of spider dragline silk.</title>
        <authorList>
            <person name="Kono N."/>
            <person name="Nakamura H."/>
            <person name="Mori M."/>
            <person name="Yoshida Y."/>
            <person name="Ohtoshi R."/>
            <person name="Malay A.D."/>
            <person name="Moran D.A.P."/>
            <person name="Tomita M."/>
            <person name="Numata K."/>
            <person name="Arakawa K."/>
        </authorList>
    </citation>
    <scope>NUCLEOTIDE SEQUENCE</scope>
</reference>